<keyword evidence="11" id="KW-0539">Nucleus</keyword>
<keyword evidence="5" id="KW-0963">Cytoplasm</keyword>
<dbReference type="OrthoDB" id="18143at2759"/>
<protein>
    <recommendedName>
        <fullName evidence="4">Ribonuclease P protein subunit p29</fullName>
    </recommendedName>
</protein>
<keyword evidence="16" id="KW-1185">Reference proteome</keyword>
<dbReference type="PANTHER" id="PTHR13348:SF0">
    <property type="entry name" value="RIBONUCLEASE P PROTEIN SUBUNIT P29"/>
    <property type="match status" value="1"/>
</dbReference>
<evidence type="ECO:0000256" key="2">
    <source>
        <dbReference type="ARBA" id="ARBA00004604"/>
    </source>
</evidence>
<dbReference type="InterPro" id="IPR023538">
    <property type="entry name" value="RNP1"/>
</dbReference>
<dbReference type="OMA" id="ENCIYDQ"/>
<dbReference type="GO" id="GO:0000172">
    <property type="term" value="C:ribonuclease MRP complex"/>
    <property type="evidence" value="ECO:0000318"/>
    <property type="project" value="GO_Central"/>
</dbReference>
<gene>
    <name evidence="15" type="ORF">DICPUDRAFT_81703</name>
</gene>
<dbReference type="AlphaFoldDB" id="F0ZUB8"/>
<keyword evidence="7" id="KW-0819">tRNA processing</keyword>
<dbReference type="eggNOG" id="KOG4046">
    <property type="taxonomic scope" value="Eukaryota"/>
</dbReference>
<dbReference type="SMART" id="SM00538">
    <property type="entry name" value="POP4"/>
    <property type="match status" value="1"/>
</dbReference>
<dbReference type="FunCoup" id="F0ZUB8">
    <property type="interactions" value="148"/>
</dbReference>
<reference evidence="16" key="1">
    <citation type="journal article" date="2011" name="Genome Biol.">
        <title>Comparative genomics of the social amoebae Dictyostelium discoideum and Dictyostelium purpureum.</title>
        <authorList>
            <consortium name="US DOE Joint Genome Institute (JGI-PGF)"/>
            <person name="Sucgang R."/>
            <person name="Kuo A."/>
            <person name="Tian X."/>
            <person name="Salerno W."/>
            <person name="Parikh A."/>
            <person name="Feasley C.L."/>
            <person name="Dalin E."/>
            <person name="Tu H."/>
            <person name="Huang E."/>
            <person name="Barry K."/>
            <person name="Lindquist E."/>
            <person name="Shapiro H."/>
            <person name="Bruce D."/>
            <person name="Schmutz J."/>
            <person name="Salamov A."/>
            <person name="Fey P."/>
            <person name="Gaudet P."/>
            <person name="Anjard C."/>
            <person name="Babu M.M."/>
            <person name="Basu S."/>
            <person name="Bushmanova Y."/>
            <person name="van der Wel H."/>
            <person name="Katoh-Kurasawa M."/>
            <person name="Dinh C."/>
            <person name="Coutinho P.M."/>
            <person name="Saito T."/>
            <person name="Elias M."/>
            <person name="Schaap P."/>
            <person name="Kay R.R."/>
            <person name="Henrissat B."/>
            <person name="Eichinger L."/>
            <person name="Rivero F."/>
            <person name="Putnam N.H."/>
            <person name="West C.M."/>
            <person name="Loomis W.F."/>
            <person name="Chisholm R.L."/>
            <person name="Shaulsky G."/>
            <person name="Strassmann J.E."/>
            <person name="Queller D.C."/>
            <person name="Kuspa A."/>
            <person name="Grigoriev I.V."/>
        </authorList>
    </citation>
    <scope>NUCLEOTIDE SEQUENCE [LARGE SCALE GENOMIC DNA]</scope>
    <source>
        <strain evidence="16">QSDP1</strain>
    </source>
</reference>
<comment type="subunit">
    <text evidence="12">Component of nuclear RNase P and RNase MRP ribonucleoproteins. RNase P consists of a catalytic RNA moiety and 10 different protein chains; POP1, POP4, POP5, POP7, RPP14, RPP21, RPP25, RPP30, RPP38 and RPP40. Within the RNase P complex, POP1, POP7 and RPP25 form the 'finger' subcomplex, POP5, RPP14, RPP40 and homodimeric RPP30 form the 'palm' subcomplex, and RPP21, POP4 and RPP38 form the 'wrist' subcomplex. All subunits of the RNase P complex interact with the catalytic RNA. Several subunits of RNase P are also part of the RNase MRP complex. RNase MRP consists of a catalytic RNA moiety and about 8 protein subunits; POP1, POP7, RPP25, RPP30, RPP38, RPP40 and possibly also POP4 and POP5.</text>
</comment>
<evidence type="ECO:0000256" key="1">
    <source>
        <dbReference type="ARBA" id="ARBA00002435"/>
    </source>
</evidence>
<comment type="function">
    <text evidence="1">Component of ribonuclease P, a ribonucleoprotein complex that generates mature tRNA molecules by cleaving their 5'-ends.</text>
</comment>
<dbReference type="PANTHER" id="PTHR13348">
    <property type="entry name" value="RIBONUCLEASE P SUBUNIT P29"/>
    <property type="match status" value="1"/>
</dbReference>
<dbReference type="KEGG" id="dpp:DICPUDRAFT_81703"/>
<dbReference type="HAMAP" id="MF_00754">
    <property type="entry name" value="RNase_P_1"/>
    <property type="match status" value="1"/>
</dbReference>
<keyword evidence="13" id="KW-0175">Coiled coil</keyword>
<sequence length="263" mass="30846">MKYIKKNNNNNNNKPKVQKSQINIPKEEYNQLKQDFKGIKDKIKAEGKEKNEKFKKETTKQVAEKSAIIGQSFGFIAPNIRNEIINEKIDRPFQLISYGGSSKEYKRKKKEENRLEKLKTKKIGSKKKREIGFYHIPYENCIYDQYLPLHELWLQYIKDVMQNQKGPNFLAKFLRADLHGAFITVTKSTCPSLIGQKGLVIQETENTFKIITKENKVNIIPKEACYFYIECCEQSITIIGKHFCFRACDRSTKKYKARKNIEL</sequence>
<evidence type="ECO:0000256" key="4">
    <source>
        <dbReference type="ARBA" id="ARBA00016225"/>
    </source>
</evidence>
<dbReference type="InterPro" id="IPR036980">
    <property type="entry name" value="RNase_P/MRP_Rpp29_sf"/>
</dbReference>
<dbReference type="STRING" id="5786.F0ZUB8"/>
<evidence type="ECO:0000256" key="3">
    <source>
        <dbReference type="ARBA" id="ARBA00006181"/>
    </source>
</evidence>
<dbReference type="GO" id="GO:0006364">
    <property type="term" value="P:rRNA processing"/>
    <property type="evidence" value="ECO:0000318"/>
    <property type="project" value="GO_Central"/>
</dbReference>
<dbReference type="SUPFAM" id="SSF101744">
    <property type="entry name" value="Rof/RNase P subunit-like"/>
    <property type="match status" value="1"/>
</dbReference>
<proteinExistence type="inferred from homology"/>
<keyword evidence="8" id="KW-0540">Nuclease</keyword>
<feature type="region of interest" description="Disordered" evidence="14">
    <location>
        <begin position="1"/>
        <end position="24"/>
    </location>
</feature>
<evidence type="ECO:0000256" key="7">
    <source>
        <dbReference type="ARBA" id="ARBA00022694"/>
    </source>
</evidence>
<accession>F0ZUB8</accession>
<dbReference type="FunFam" id="2.30.30.210:FF:000001">
    <property type="entry name" value="Ribonuclease P protein subunit p29"/>
    <property type="match status" value="1"/>
</dbReference>
<evidence type="ECO:0000256" key="5">
    <source>
        <dbReference type="ARBA" id="ARBA00022490"/>
    </source>
</evidence>
<dbReference type="InterPro" id="IPR016848">
    <property type="entry name" value="RNase_P/MRP_Rpp29-subunit"/>
</dbReference>
<dbReference type="GO" id="GO:0001682">
    <property type="term" value="P:tRNA 5'-leader removal"/>
    <property type="evidence" value="ECO:0007669"/>
    <property type="project" value="InterPro"/>
</dbReference>
<organism evidence="15 16">
    <name type="scientific">Dictyostelium purpureum</name>
    <name type="common">Slime mold</name>
    <dbReference type="NCBI Taxonomy" id="5786"/>
    <lineage>
        <taxon>Eukaryota</taxon>
        <taxon>Amoebozoa</taxon>
        <taxon>Evosea</taxon>
        <taxon>Eumycetozoa</taxon>
        <taxon>Dictyostelia</taxon>
        <taxon>Dictyosteliales</taxon>
        <taxon>Dictyosteliaceae</taxon>
        <taxon>Dictyostelium</taxon>
    </lineage>
</organism>
<feature type="coiled-coil region" evidence="13">
    <location>
        <begin position="101"/>
        <end position="128"/>
    </location>
</feature>
<evidence type="ECO:0000256" key="13">
    <source>
        <dbReference type="SAM" id="Coils"/>
    </source>
</evidence>
<dbReference type="GO" id="GO:0005730">
    <property type="term" value="C:nucleolus"/>
    <property type="evidence" value="ECO:0007669"/>
    <property type="project" value="UniProtKB-SubCell"/>
</dbReference>
<name>F0ZUB8_DICPU</name>
<keyword evidence="6" id="KW-0597">Phosphoprotein</keyword>
<dbReference type="InterPro" id="IPR002730">
    <property type="entry name" value="Rpp29/RNP1"/>
</dbReference>
<dbReference type="RefSeq" id="XP_003291005.1">
    <property type="nucleotide sequence ID" value="XM_003290957.1"/>
</dbReference>
<feature type="compositionally biased region" description="Low complexity" evidence="14">
    <location>
        <begin position="1"/>
        <end position="14"/>
    </location>
</feature>
<dbReference type="EMBL" id="GL871191">
    <property type="protein sequence ID" value="EGC32471.1"/>
    <property type="molecule type" value="Genomic_DNA"/>
</dbReference>
<dbReference type="InterPro" id="IPR023534">
    <property type="entry name" value="Rof/RNase_P-like"/>
</dbReference>
<dbReference type="InParanoid" id="F0ZUB8"/>
<keyword evidence="10" id="KW-0378">Hydrolase</keyword>
<evidence type="ECO:0000256" key="11">
    <source>
        <dbReference type="ARBA" id="ARBA00023242"/>
    </source>
</evidence>
<comment type="subcellular location">
    <subcellularLocation>
        <location evidence="2">Nucleus</location>
        <location evidence="2">Nucleolus</location>
    </subcellularLocation>
</comment>
<dbReference type="VEuPathDB" id="AmoebaDB:DICPUDRAFT_81703"/>
<evidence type="ECO:0000256" key="8">
    <source>
        <dbReference type="ARBA" id="ARBA00022722"/>
    </source>
</evidence>
<dbReference type="GeneID" id="10508857"/>
<evidence type="ECO:0000256" key="14">
    <source>
        <dbReference type="SAM" id="MobiDB-lite"/>
    </source>
</evidence>
<dbReference type="Proteomes" id="UP000001064">
    <property type="component" value="Unassembled WGS sequence"/>
</dbReference>
<evidence type="ECO:0000256" key="12">
    <source>
        <dbReference type="ARBA" id="ARBA00046486"/>
    </source>
</evidence>
<evidence type="ECO:0000256" key="6">
    <source>
        <dbReference type="ARBA" id="ARBA00022553"/>
    </source>
</evidence>
<evidence type="ECO:0000313" key="16">
    <source>
        <dbReference type="Proteomes" id="UP000001064"/>
    </source>
</evidence>
<dbReference type="GO" id="GO:0004526">
    <property type="term" value="F:ribonuclease P activity"/>
    <property type="evidence" value="ECO:0007669"/>
    <property type="project" value="EnsemblProtists"/>
</dbReference>
<evidence type="ECO:0000256" key="9">
    <source>
        <dbReference type="ARBA" id="ARBA00022759"/>
    </source>
</evidence>
<evidence type="ECO:0000256" key="10">
    <source>
        <dbReference type="ARBA" id="ARBA00022801"/>
    </source>
</evidence>
<dbReference type="GO" id="GO:0033204">
    <property type="term" value="F:ribonuclease P RNA binding"/>
    <property type="evidence" value="ECO:0000318"/>
    <property type="project" value="GO_Central"/>
</dbReference>
<comment type="similarity">
    <text evidence="3">Belongs to the eukaryotic/archaeal RNase P protein component 1 family.</text>
</comment>
<dbReference type="Pfam" id="PF01868">
    <property type="entry name" value="RNase_P-MRP_p29"/>
    <property type="match status" value="1"/>
</dbReference>
<dbReference type="Gene3D" id="2.30.30.210">
    <property type="entry name" value="Ribonuclease P/MRP, subunit p29"/>
    <property type="match status" value="1"/>
</dbReference>
<keyword evidence="9" id="KW-0255">Endonuclease</keyword>
<dbReference type="GO" id="GO:0030677">
    <property type="term" value="C:ribonuclease P complex"/>
    <property type="evidence" value="ECO:0000318"/>
    <property type="project" value="GO_Central"/>
</dbReference>
<evidence type="ECO:0000313" key="15">
    <source>
        <dbReference type="EMBL" id="EGC32471.1"/>
    </source>
</evidence>